<gene>
    <name evidence="1" type="ORF">FJY75_12975</name>
</gene>
<organism evidence="1 2">
    <name type="scientific">Eiseniibacteriota bacterium</name>
    <dbReference type="NCBI Taxonomy" id="2212470"/>
    <lineage>
        <taxon>Bacteria</taxon>
        <taxon>Candidatus Eiseniibacteriota</taxon>
    </lineage>
</organism>
<dbReference type="EMBL" id="VGIY01000474">
    <property type="protein sequence ID" value="MBM3318757.1"/>
    <property type="molecule type" value="Genomic_DNA"/>
</dbReference>
<dbReference type="Proteomes" id="UP000748308">
    <property type="component" value="Unassembled WGS sequence"/>
</dbReference>
<evidence type="ECO:0000313" key="2">
    <source>
        <dbReference type="Proteomes" id="UP000748308"/>
    </source>
</evidence>
<sequence>APIADSTRVSLVATLGRVSAEAYTIDGLAVGSYRAASHAGQAMIIAQARGVRDTMRVTLY</sequence>
<accession>A0A937XD18</accession>
<comment type="caution">
    <text evidence="1">The sequence shown here is derived from an EMBL/GenBank/DDBJ whole genome shotgun (WGS) entry which is preliminary data.</text>
</comment>
<protein>
    <submittedName>
        <fullName evidence="1">Uncharacterized protein</fullName>
    </submittedName>
</protein>
<feature type="non-terminal residue" evidence="1">
    <location>
        <position position="1"/>
    </location>
</feature>
<reference evidence="1" key="1">
    <citation type="submission" date="2019-03" db="EMBL/GenBank/DDBJ databases">
        <title>Lake Tanganyika Metagenome-Assembled Genomes (MAGs).</title>
        <authorList>
            <person name="Tran P."/>
        </authorList>
    </citation>
    <scope>NUCLEOTIDE SEQUENCE</scope>
    <source>
        <strain evidence="1">M_DeepCast_400m_m2_100</strain>
    </source>
</reference>
<name>A0A937XD18_UNCEI</name>
<dbReference type="AlphaFoldDB" id="A0A937XD18"/>
<evidence type="ECO:0000313" key="1">
    <source>
        <dbReference type="EMBL" id="MBM3318757.1"/>
    </source>
</evidence>
<proteinExistence type="predicted"/>